<dbReference type="Gene3D" id="3.90.1750.20">
    <property type="entry name" value="Putative Large Serine Recombinase, Chain B, Domain 2"/>
    <property type="match status" value="1"/>
</dbReference>
<dbReference type="Pfam" id="PF07508">
    <property type="entry name" value="Recombinase"/>
    <property type="match status" value="1"/>
</dbReference>
<accession>A0ABU2JCV6</accession>
<dbReference type="InterPro" id="IPR050639">
    <property type="entry name" value="SSR_resolvase"/>
</dbReference>
<sequence length="364" mass="40843">MSAPVVARIFTEYLAGRGMFSIAEGLTRDGIASPSAHDPERNRHRSGAAWSKSAVRVILSNPRYTGRQVWNKQRKDEVLIDVEDVALGHETKMRWNTPDKWVWSADQVHDALVDTETFEHAQQVLAAHGAGRATRERHRVRHQYALRGLLHCGCCTRRMQGQWNHDEAYYRCRYPQEYALAKTVEHPRNVYLAERDVLPALDDWLAQAFVPIRLAITVEQLFASQPERVADSDDGATAHTIADCDAKLARYREALEAGADPALVAAWTAEVQAHKAQALAARRTKHGQPRMTSDEIRALVDTLGNIGAMLANAHPEDKAEVYRQLGTTLTYEPNKRLVRAEAGIRPQPWGYGKCPRGDLNPHAQ</sequence>
<keyword evidence="3" id="KW-1185">Reference proteome</keyword>
<organism evidence="2 3">
    <name type="scientific">Jatrophihabitans lederbergiae</name>
    <dbReference type="NCBI Taxonomy" id="3075547"/>
    <lineage>
        <taxon>Bacteria</taxon>
        <taxon>Bacillati</taxon>
        <taxon>Actinomycetota</taxon>
        <taxon>Actinomycetes</taxon>
        <taxon>Jatrophihabitantales</taxon>
        <taxon>Jatrophihabitantaceae</taxon>
        <taxon>Jatrophihabitans</taxon>
    </lineage>
</organism>
<comment type="caution">
    <text evidence="2">The sequence shown here is derived from an EMBL/GenBank/DDBJ whole genome shotgun (WGS) entry which is preliminary data.</text>
</comment>
<dbReference type="PANTHER" id="PTHR30461">
    <property type="entry name" value="DNA-INVERTASE FROM LAMBDOID PROPHAGE"/>
    <property type="match status" value="1"/>
</dbReference>
<protein>
    <submittedName>
        <fullName evidence="2">Recombinase family protein</fullName>
    </submittedName>
</protein>
<dbReference type="PANTHER" id="PTHR30461:SF23">
    <property type="entry name" value="DNA RECOMBINASE-RELATED"/>
    <property type="match status" value="1"/>
</dbReference>
<dbReference type="InterPro" id="IPR011109">
    <property type="entry name" value="DNA_bind_recombinase_dom"/>
</dbReference>
<dbReference type="Pfam" id="PF13408">
    <property type="entry name" value="Zn_ribbon_recom"/>
    <property type="match status" value="1"/>
</dbReference>
<dbReference type="PROSITE" id="PS51737">
    <property type="entry name" value="RECOMBINASE_DNA_BIND"/>
    <property type="match status" value="1"/>
</dbReference>
<proteinExistence type="predicted"/>
<dbReference type="InterPro" id="IPR038109">
    <property type="entry name" value="DNA_bind_recomb_sf"/>
</dbReference>
<evidence type="ECO:0000313" key="3">
    <source>
        <dbReference type="Proteomes" id="UP001183176"/>
    </source>
</evidence>
<evidence type="ECO:0000259" key="1">
    <source>
        <dbReference type="PROSITE" id="PS51737"/>
    </source>
</evidence>
<evidence type="ECO:0000313" key="2">
    <source>
        <dbReference type="EMBL" id="MDT0262817.1"/>
    </source>
</evidence>
<gene>
    <name evidence="2" type="ORF">RM423_15580</name>
</gene>
<reference evidence="3" key="1">
    <citation type="submission" date="2023-07" db="EMBL/GenBank/DDBJ databases">
        <title>30 novel species of actinomycetes from the DSMZ collection.</title>
        <authorList>
            <person name="Nouioui I."/>
        </authorList>
    </citation>
    <scope>NUCLEOTIDE SEQUENCE [LARGE SCALE GENOMIC DNA]</scope>
    <source>
        <strain evidence="3">DSM 44399</strain>
    </source>
</reference>
<dbReference type="EMBL" id="JAVREH010000023">
    <property type="protein sequence ID" value="MDT0262817.1"/>
    <property type="molecule type" value="Genomic_DNA"/>
</dbReference>
<dbReference type="Proteomes" id="UP001183176">
    <property type="component" value="Unassembled WGS sequence"/>
</dbReference>
<feature type="domain" description="Recombinase" evidence="1">
    <location>
        <begin position="1"/>
        <end position="131"/>
    </location>
</feature>
<dbReference type="InterPro" id="IPR025827">
    <property type="entry name" value="Zn_ribbon_recom_dom"/>
</dbReference>
<name>A0ABU2JCV6_9ACTN</name>